<organism evidence="1">
    <name type="scientific">marine metagenome</name>
    <dbReference type="NCBI Taxonomy" id="408172"/>
    <lineage>
        <taxon>unclassified sequences</taxon>
        <taxon>metagenomes</taxon>
        <taxon>ecological metagenomes</taxon>
    </lineage>
</organism>
<gene>
    <name evidence="1" type="ORF">METZ01_LOCUS455781</name>
</gene>
<accession>A0A383A526</accession>
<evidence type="ECO:0000313" key="1">
    <source>
        <dbReference type="EMBL" id="SVE02927.1"/>
    </source>
</evidence>
<sequence length="130" mass="14421">MSRIVIIGESRWQLAWSGCILSLALIFGLVAGLSLSPRLAEAQAFKTLDEPVGMVFNYIEQDSADAFEEVMARLGQVMAESENPERVQQASGWKVYKAIEPGPNNNVLYVWFIDPTVPEADYSVAQILNE</sequence>
<dbReference type="AlphaFoldDB" id="A0A383A526"/>
<reference evidence="1" key="1">
    <citation type="submission" date="2018-05" db="EMBL/GenBank/DDBJ databases">
        <authorList>
            <person name="Lanie J.A."/>
            <person name="Ng W.-L."/>
            <person name="Kazmierczak K.M."/>
            <person name="Andrzejewski T.M."/>
            <person name="Davidsen T.M."/>
            <person name="Wayne K.J."/>
            <person name="Tettelin H."/>
            <person name="Glass J.I."/>
            <person name="Rusch D."/>
            <person name="Podicherti R."/>
            <person name="Tsui H.-C.T."/>
            <person name="Winkler M.E."/>
        </authorList>
    </citation>
    <scope>NUCLEOTIDE SEQUENCE</scope>
</reference>
<feature type="non-terminal residue" evidence="1">
    <location>
        <position position="130"/>
    </location>
</feature>
<protein>
    <submittedName>
        <fullName evidence="1">Uncharacterized protein</fullName>
    </submittedName>
</protein>
<name>A0A383A526_9ZZZZ</name>
<proteinExistence type="predicted"/>
<dbReference type="EMBL" id="UINC01189297">
    <property type="protein sequence ID" value="SVE02927.1"/>
    <property type="molecule type" value="Genomic_DNA"/>
</dbReference>